<sequence>MFHPEDEIITEKTSYIDEDGNVAPMTEEKALYFRTYEAEKVPAGEELEKCVLPEDDLILLAIVGIKDPCRPGVKDSVQLCQNAGVKVRMVTGDNVQTTRAIALECGILTSDADASEPTLIEGKSFRAMTDAERDKISDKISVMGRLSPNDKLLLVQSLRRQGHVVAVTGDGTNDAPALHEADIGLAMGIAGTEVAKESSDIIILDDNFASVVKTTSVVLQKLVSIVDEDEKPGNAEDPGNETVADASKQLGCILFYAFTGHHPYGDEKVRGNNIRQSSRVKVITSLLKNCEAACLIANLLERNQGSCSITASDAVQHPLFWDSDRRRNFLRDSIEYIMNLDASAQVIKDLHARVGWNYALVGINSWMRILSVTWWPWAAIVSDGVEQYFALKLERLLMDVYTAISKNCKGNATFRAYFLP</sequence>
<dbReference type="Pfam" id="PF00702">
    <property type="entry name" value="Hydrolase"/>
    <property type="match status" value="1"/>
</dbReference>
<dbReference type="InterPro" id="IPR036412">
    <property type="entry name" value="HAD-like_sf"/>
</dbReference>
<evidence type="ECO:0000256" key="3">
    <source>
        <dbReference type="ARBA" id="ARBA00022842"/>
    </source>
</evidence>
<keyword evidence="2" id="KW-0812">Transmembrane</keyword>
<comment type="subcellular location">
    <subcellularLocation>
        <location evidence="1">Endomembrane system</location>
        <topology evidence="1">Multi-pass membrane protein</topology>
    </subcellularLocation>
</comment>
<evidence type="ECO:0000256" key="2">
    <source>
        <dbReference type="ARBA" id="ARBA00022692"/>
    </source>
</evidence>
<keyword evidence="3" id="KW-0460">Magnesium</keyword>
<reference evidence="6" key="1">
    <citation type="submission" date="2021-01" db="EMBL/GenBank/DDBJ databases">
        <authorList>
            <person name="Bezrukov I."/>
        </authorList>
    </citation>
    <scope>NUCLEOTIDE SEQUENCE</scope>
</reference>
<gene>
    <name evidence="6" type="ORF">AARE701A_LOCUS10825</name>
</gene>
<keyword evidence="4" id="KW-1133">Transmembrane helix</keyword>
<dbReference type="NCBIfam" id="TIGR01494">
    <property type="entry name" value="ATPase_P-type"/>
    <property type="match status" value="1"/>
</dbReference>
<dbReference type="InterPro" id="IPR023299">
    <property type="entry name" value="ATPase_P-typ_cyto_dom_N"/>
</dbReference>
<evidence type="ECO:0000313" key="6">
    <source>
        <dbReference type="EMBL" id="CAE6036579.1"/>
    </source>
</evidence>
<protein>
    <submittedName>
        <fullName evidence="6">Uncharacterized protein</fullName>
    </submittedName>
</protein>
<dbReference type="SUPFAM" id="SSF56784">
    <property type="entry name" value="HAD-like"/>
    <property type="match status" value="1"/>
</dbReference>
<organism evidence="6 7">
    <name type="scientific">Arabidopsis arenosa</name>
    <name type="common">Sand rock-cress</name>
    <name type="synonym">Cardaminopsis arenosa</name>
    <dbReference type="NCBI Taxonomy" id="38785"/>
    <lineage>
        <taxon>Eukaryota</taxon>
        <taxon>Viridiplantae</taxon>
        <taxon>Streptophyta</taxon>
        <taxon>Embryophyta</taxon>
        <taxon>Tracheophyta</taxon>
        <taxon>Spermatophyta</taxon>
        <taxon>Magnoliopsida</taxon>
        <taxon>eudicotyledons</taxon>
        <taxon>Gunneridae</taxon>
        <taxon>Pentapetalae</taxon>
        <taxon>rosids</taxon>
        <taxon>malvids</taxon>
        <taxon>Brassicales</taxon>
        <taxon>Brassicaceae</taxon>
        <taxon>Camelineae</taxon>
        <taxon>Arabidopsis</taxon>
    </lineage>
</organism>
<keyword evidence="7" id="KW-1185">Reference proteome</keyword>
<dbReference type="GO" id="GO:0005388">
    <property type="term" value="F:P-type calcium transporter activity"/>
    <property type="evidence" value="ECO:0007669"/>
    <property type="project" value="TreeGrafter"/>
</dbReference>
<proteinExistence type="predicted"/>
<accession>A0A8S2A7U6</accession>
<dbReference type="FunFam" id="3.40.50.1000:FF:000011">
    <property type="entry name" value="Calcium-transporting ATPase"/>
    <property type="match status" value="1"/>
</dbReference>
<dbReference type="Proteomes" id="UP000682877">
    <property type="component" value="Chromosome 4"/>
</dbReference>
<dbReference type="GO" id="GO:0005886">
    <property type="term" value="C:plasma membrane"/>
    <property type="evidence" value="ECO:0007669"/>
    <property type="project" value="TreeGrafter"/>
</dbReference>
<dbReference type="GO" id="GO:0012505">
    <property type="term" value="C:endomembrane system"/>
    <property type="evidence" value="ECO:0007669"/>
    <property type="project" value="UniProtKB-SubCell"/>
</dbReference>
<dbReference type="EMBL" id="LR999454">
    <property type="protein sequence ID" value="CAE6036579.1"/>
    <property type="molecule type" value="Genomic_DNA"/>
</dbReference>
<dbReference type="InterPro" id="IPR023214">
    <property type="entry name" value="HAD_sf"/>
</dbReference>
<dbReference type="PANTHER" id="PTHR24093:SF369">
    <property type="entry name" value="CALCIUM-TRANSPORTING ATPASE"/>
    <property type="match status" value="1"/>
</dbReference>
<dbReference type="Gene3D" id="3.40.50.1000">
    <property type="entry name" value="HAD superfamily/HAD-like"/>
    <property type="match status" value="1"/>
</dbReference>
<evidence type="ECO:0000313" key="7">
    <source>
        <dbReference type="Proteomes" id="UP000682877"/>
    </source>
</evidence>
<dbReference type="GO" id="GO:0016887">
    <property type="term" value="F:ATP hydrolysis activity"/>
    <property type="evidence" value="ECO:0007669"/>
    <property type="project" value="InterPro"/>
</dbReference>
<dbReference type="InterPro" id="IPR001757">
    <property type="entry name" value="P_typ_ATPase"/>
</dbReference>
<dbReference type="AlphaFoldDB" id="A0A8S2A7U6"/>
<dbReference type="GO" id="GO:0005524">
    <property type="term" value="F:ATP binding"/>
    <property type="evidence" value="ECO:0007669"/>
    <property type="project" value="InterPro"/>
</dbReference>
<keyword evidence="5" id="KW-0472">Membrane</keyword>
<name>A0A8S2A7U6_ARAAE</name>
<evidence type="ECO:0000256" key="4">
    <source>
        <dbReference type="ARBA" id="ARBA00022989"/>
    </source>
</evidence>
<evidence type="ECO:0000256" key="5">
    <source>
        <dbReference type="ARBA" id="ARBA00023136"/>
    </source>
</evidence>
<dbReference type="PRINTS" id="PR00119">
    <property type="entry name" value="CATATPASE"/>
</dbReference>
<dbReference type="PANTHER" id="PTHR24093">
    <property type="entry name" value="CATION TRANSPORTING ATPASE"/>
    <property type="match status" value="1"/>
</dbReference>
<evidence type="ECO:0000256" key="1">
    <source>
        <dbReference type="ARBA" id="ARBA00004127"/>
    </source>
</evidence>
<dbReference type="Gene3D" id="3.40.1110.10">
    <property type="entry name" value="Calcium-transporting ATPase, cytoplasmic domain N"/>
    <property type="match status" value="1"/>
</dbReference>